<feature type="signal peptide" evidence="4">
    <location>
        <begin position="1"/>
        <end position="24"/>
    </location>
</feature>
<feature type="chain" id="PRO_5031244433" evidence="4">
    <location>
        <begin position="25"/>
        <end position="334"/>
    </location>
</feature>
<dbReference type="PANTHER" id="PTHR24189:SF50">
    <property type="entry name" value="ANKYRIN REPEAT AND SOCS BOX PROTEIN 2"/>
    <property type="match status" value="1"/>
</dbReference>
<proteinExistence type="predicted"/>
<dbReference type="Pfam" id="PF12796">
    <property type="entry name" value="Ank_2"/>
    <property type="match status" value="1"/>
</dbReference>
<dbReference type="AlphaFoldDB" id="A0A7R9YAX3"/>
<keyword evidence="2 3" id="KW-0040">ANK repeat</keyword>
<dbReference type="SMART" id="SM00248">
    <property type="entry name" value="ANK"/>
    <property type="match status" value="3"/>
</dbReference>
<protein>
    <submittedName>
        <fullName evidence="5">Uncharacterized protein</fullName>
    </submittedName>
</protein>
<dbReference type="PANTHER" id="PTHR24189">
    <property type="entry name" value="MYOTROPHIN"/>
    <property type="match status" value="1"/>
</dbReference>
<dbReference type="PROSITE" id="PS50088">
    <property type="entry name" value="ANK_REPEAT"/>
    <property type="match status" value="2"/>
</dbReference>
<feature type="repeat" description="ANK" evidence="3">
    <location>
        <begin position="80"/>
        <end position="113"/>
    </location>
</feature>
<dbReference type="InterPro" id="IPR002110">
    <property type="entry name" value="Ankyrin_rpt"/>
</dbReference>
<dbReference type="InterPro" id="IPR050745">
    <property type="entry name" value="Multifunctional_regulatory"/>
</dbReference>
<evidence type="ECO:0000313" key="5">
    <source>
        <dbReference type="EMBL" id="CAD8256696.1"/>
    </source>
</evidence>
<dbReference type="InterPro" id="IPR036770">
    <property type="entry name" value="Ankyrin_rpt-contain_sf"/>
</dbReference>
<evidence type="ECO:0000256" key="2">
    <source>
        <dbReference type="ARBA" id="ARBA00023043"/>
    </source>
</evidence>
<organism evidence="5">
    <name type="scientific">Pinguiococcus pyrenoidosus</name>
    <dbReference type="NCBI Taxonomy" id="172671"/>
    <lineage>
        <taxon>Eukaryota</taxon>
        <taxon>Sar</taxon>
        <taxon>Stramenopiles</taxon>
        <taxon>Ochrophyta</taxon>
        <taxon>Pinguiophyceae</taxon>
        <taxon>Pinguiochrysidales</taxon>
        <taxon>Pinguiochrysidaceae</taxon>
        <taxon>Pinguiococcus</taxon>
    </lineage>
</organism>
<sequence>MIKGVYGALFALLFFSTRLNCANALARPRHNGRNFHDATQVLSVRPKNEQALHALQYRQYGRLMDILDNSKRARVWKDRFGCTLLHRAVSLEDWREAVPLLLRKGVKLNALDKDGRTALQHALHWQNLDAAVLLVKEGADFHRREAERGLTVFGLLMLLARRCKSEVDAKKYEELLLLLLERGADISENLYGDRHCSSTLSFMAGPQSGALFDISRCHLQRVFPELMEEAIEQKDLERAESLIHIANHAALSEEWYTAMRAQLSAGLPKLFEVASWPIQVSLGRVMFLADLAGEERAKDEDRAYNLTKQYQALVTKQTEEMMKARFYDSDTWYG</sequence>
<dbReference type="EMBL" id="HBEA01008040">
    <property type="protein sequence ID" value="CAD8256696.1"/>
    <property type="molecule type" value="Transcribed_RNA"/>
</dbReference>
<dbReference type="Gene3D" id="1.25.40.20">
    <property type="entry name" value="Ankyrin repeat-containing domain"/>
    <property type="match status" value="1"/>
</dbReference>
<evidence type="ECO:0000256" key="4">
    <source>
        <dbReference type="SAM" id="SignalP"/>
    </source>
</evidence>
<gene>
    <name evidence="5" type="ORF">PPYR1160_LOCUS6188</name>
</gene>
<keyword evidence="1" id="KW-0677">Repeat</keyword>
<accession>A0A7R9YAX3</accession>
<keyword evidence="4" id="KW-0732">Signal</keyword>
<reference evidence="5" key="1">
    <citation type="submission" date="2021-01" db="EMBL/GenBank/DDBJ databases">
        <authorList>
            <person name="Corre E."/>
            <person name="Pelletier E."/>
            <person name="Niang G."/>
            <person name="Scheremetjew M."/>
            <person name="Finn R."/>
            <person name="Kale V."/>
            <person name="Holt S."/>
            <person name="Cochrane G."/>
            <person name="Meng A."/>
            <person name="Brown T."/>
            <person name="Cohen L."/>
        </authorList>
    </citation>
    <scope>NUCLEOTIDE SEQUENCE</scope>
    <source>
        <strain evidence="5">CCMP2078</strain>
    </source>
</reference>
<dbReference type="SUPFAM" id="SSF48403">
    <property type="entry name" value="Ankyrin repeat"/>
    <property type="match status" value="1"/>
</dbReference>
<feature type="repeat" description="ANK" evidence="3">
    <location>
        <begin position="114"/>
        <end position="146"/>
    </location>
</feature>
<name>A0A7R9YAX3_9STRA</name>
<evidence type="ECO:0000256" key="3">
    <source>
        <dbReference type="PROSITE-ProRule" id="PRU00023"/>
    </source>
</evidence>
<evidence type="ECO:0000256" key="1">
    <source>
        <dbReference type="ARBA" id="ARBA00022737"/>
    </source>
</evidence>